<accession>A0A3A4QY78</accession>
<keyword evidence="2 5" id="KW-0732">Signal</keyword>
<evidence type="ECO:0000313" key="6">
    <source>
        <dbReference type="EMBL" id="RJP57086.1"/>
    </source>
</evidence>
<proteinExistence type="inferred from homology"/>
<dbReference type="PANTHER" id="PTHR35089:SF1">
    <property type="entry name" value="CHAPERONE PROTEIN SKP"/>
    <property type="match status" value="1"/>
</dbReference>
<organism evidence="6 7">
    <name type="scientific">Candidatus Auribacter fodinae</name>
    <dbReference type="NCBI Taxonomy" id="2093366"/>
    <lineage>
        <taxon>Bacteria</taxon>
        <taxon>Pseudomonadati</taxon>
        <taxon>Candidatus Auribacterota</taxon>
        <taxon>Candidatus Auribacteria</taxon>
        <taxon>Candidatus Auribacterales</taxon>
        <taxon>Candidatus Auribacteraceae</taxon>
        <taxon>Candidatus Auribacter</taxon>
    </lineage>
</organism>
<evidence type="ECO:0000256" key="3">
    <source>
        <dbReference type="SAM" id="Coils"/>
    </source>
</evidence>
<comment type="caution">
    <text evidence="6">The sequence shown here is derived from an EMBL/GenBank/DDBJ whole genome shotgun (WGS) entry which is preliminary data.</text>
</comment>
<dbReference type="Gene3D" id="3.30.910.20">
    <property type="entry name" value="Skp domain"/>
    <property type="match status" value="1"/>
</dbReference>
<protein>
    <submittedName>
        <fullName evidence="6">OmpH family outer membrane protein</fullName>
    </submittedName>
</protein>
<feature type="region of interest" description="Disordered" evidence="4">
    <location>
        <begin position="179"/>
        <end position="208"/>
    </location>
</feature>
<evidence type="ECO:0000256" key="5">
    <source>
        <dbReference type="SAM" id="SignalP"/>
    </source>
</evidence>
<dbReference type="PROSITE" id="PS51257">
    <property type="entry name" value="PROKAR_LIPOPROTEIN"/>
    <property type="match status" value="1"/>
</dbReference>
<dbReference type="Pfam" id="PF03938">
    <property type="entry name" value="OmpH"/>
    <property type="match status" value="1"/>
</dbReference>
<dbReference type="GO" id="GO:0051082">
    <property type="term" value="F:unfolded protein binding"/>
    <property type="evidence" value="ECO:0007669"/>
    <property type="project" value="InterPro"/>
</dbReference>
<dbReference type="SMART" id="SM00935">
    <property type="entry name" value="OmpH"/>
    <property type="match status" value="1"/>
</dbReference>
<feature type="signal peptide" evidence="5">
    <location>
        <begin position="1"/>
        <end position="24"/>
    </location>
</feature>
<dbReference type="InterPro" id="IPR024930">
    <property type="entry name" value="Skp_dom_sf"/>
</dbReference>
<dbReference type="SUPFAM" id="SSF111384">
    <property type="entry name" value="OmpH-like"/>
    <property type="match status" value="1"/>
</dbReference>
<feature type="coiled-coil region" evidence="3">
    <location>
        <begin position="51"/>
        <end position="99"/>
    </location>
</feature>
<comment type="similarity">
    <text evidence="1">Belongs to the Skp family.</text>
</comment>
<evidence type="ECO:0000256" key="1">
    <source>
        <dbReference type="ARBA" id="ARBA00009091"/>
    </source>
</evidence>
<dbReference type="AlphaFoldDB" id="A0A3A4QY78"/>
<sequence length="208" mass="23584">MKSLKTLAAIAFVGSCLCSFNASAQQSSSLKIGFVNFDEVVRRYYKTVIYQEQMQSEAAGEEADLKEKIEEINRIKEEMQLLSEEARQEKEKLLQLKIAEAQGQRDQTKRDFQRKAINSMTDVFNDIYVEIDKQGKEGGYTFIFRQKFSSPAIDQPLVLYGDAQYDLTESVITALNANKPADVELPTDTKPEPVQDNDNMDAEMPEGM</sequence>
<keyword evidence="3" id="KW-0175">Coiled coil</keyword>
<evidence type="ECO:0000256" key="4">
    <source>
        <dbReference type="SAM" id="MobiDB-lite"/>
    </source>
</evidence>
<feature type="compositionally biased region" description="Acidic residues" evidence="4">
    <location>
        <begin position="198"/>
        <end position="208"/>
    </location>
</feature>
<dbReference type="InterPro" id="IPR005632">
    <property type="entry name" value="Chaperone_Skp"/>
</dbReference>
<dbReference type="Proteomes" id="UP000266426">
    <property type="component" value="Unassembled WGS sequence"/>
</dbReference>
<dbReference type="GO" id="GO:0005829">
    <property type="term" value="C:cytosol"/>
    <property type="evidence" value="ECO:0007669"/>
    <property type="project" value="TreeGrafter"/>
</dbReference>
<dbReference type="PANTHER" id="PTHR35089">
    <property type="entry name" value="CHAPERONE PROTEIN SKP"/>
    <property type="match status" value="1"/>
</dbReference>
<dbReference type="EMBL" id="QZJZ01000086">
    <property type="protein sequence ID" value="RJP57086.1"/>
    <property type="molecule type" value="Genomic_DNA"/>
</dbReference>
<reference evidence="6 7" key="1">
    <citation type="journal article" date="2017" name="ISME J.">
        <title>Energy and carbon metabolisms in a deep terrestrial subsurface fluid microbial community.</title>
        <authorList>
            <person name="Momper L."/>
            <person name="Jungbluth S.P."/>
            <person name="Lee M.D."/>
            <person name="Amend J.P."/>
        </authorList>
    </citation>
    <scope>NUCLEOTIDE SEQUENCE [LARGE SCALE GENOMIC DNA]</scope>
    <source>
        <strain evidence="6">SURF_26</strain>
    </source>
</reference>
<dbReference type="GO" id="GO:0050821">
    <property type="term" value="P:protein stabilization"/>
    <property type="evidence" value="ECO:0007669"/>
    <property type="project" value="TreeGrafter"/>
</dbReference>
<evidence type="ECO:0000313" key="7">
    <source>
        <dbReference type="Proteomes" id="UP000266426"/>
    </source>
</evidence>
<evidence type="ECO:0000256" key="2">
    <source>
        <dbReference type="ARBA" id="ARBA00022729"/>
    </source>
</evidence>
<feature type="chain" id="PRO_5017419716" evidence="5">
    <location>
        <begin position="25"/>
        <end position="208"/>
    </location>
</feature>
<name>A0A3A4QY78_9BACT</name>
<gene>
    <name evidence="6" type="ORF">C4541_10945</name>
</gene>